<dbReference type="Proteomes" id="UP001233999">
    <property type="component" value="Unassembled WGS sequence"/>
</dbReference>
<feature type="non-terminal residue" evidence="2">
    <location>
        <position position="1"/>
    </location>
</feature>
<reference evidence="2" key="2">
    <citation type="submission" date="2023-05" db="EMBL/GenBank/DDBJ databases">
        <authorList>
            <person name="Fouks B."/>
        </authorList>
    </citation>
    <scope>NUCLEOTIDE SEQUENCE</scope>
    <source>
        <strain evidence="2">Stay&amp;Tobe</strain>
        <tissue evidence="2">Testes</tissue>
    </source>
</reference>
<evidence type="ECO:0000313" key="3">
    <source>
        <dbReference type="Proteomes" id="UP001233999"/>
    </source>
</evidence>
<evidence type="ECO:0000256" key="1">
    <source>
        <dbReference type="SAM" id="MobiDB-lite"/>
    </source>
</evidence>
<feature type="region of interest" description="Disordered" evidence="1">
    <location>
        <begin position="94"/>
        <end position="117"/>
    </location>
</feature>
<protein>
    <submittedName>
        <fullName evidence="2">Uncharacterized protein</fullName>
    </submittedName>
</protein>
<dbReference type="EMBL" id="JASPKZ010001979">
    <property type="protein sequence ID" value="KAJ9596590.1"/>
    <property type="molecule type" value="Genomic_DNA"/>
</dbReference>
<proteinExistence type="predicted"/>
<dbReference type="AlphaFoldDB" id="A0AAD8EMV8"/>
<accession>A0AAD8EMV8</accession>
<sequence>PTVTEPIYRRSSQLMQFALRHCPTNTVIWGFRSPYRKVLLQYCFNLNPKRWCDSSRGAGCQRLNTKDVPRARRWLLVNSSEMWLVDRIKPNYKKTQRSSSEKQTDFNTEKRETGYRSSTTNLNKDTCFDYSDDPTKNNISPCILNITQHLDVLRIYKRNS</sequence>
<evidence type="ECO:0000313" key="2">
    <source>
        <dbReference type="EMBL" id="KAJ9596590.1"/>
    </source>
</evidence>
<feature type="compositionally biased region" description="Basic and acidic residues" evidence="1">
    <location>
        <begin position="99"/>
        <end position="114"/>
    </location>
</feature>
<keyword evidence="3" id="KW-1185">Reference proteome</keyword>
<reference evidence="2" key="1">
    <citation type="journal article" date="2023" name="IScience">
        <title>Live-bearing cockroach genome reveals convergent evolutionary mechanisms linked to viviparity in insects and beyond.</title>
        <authorList>
            <person name="Fouks B."/>
            <person name="Harrison M.C."/>
            <person name="Mikhailova A.A."/>
            <person name="Marchal E."/>
            <person name="English S."/>
            <person name="Carruthers M."/>
            <person name="Jennings E.C."/>
            <person name="Chiamaka E.L."/>
            <person name="Frigard R.A."/>
            <person name="Pippel M."/>
            <person name="Attardo G.M."/>
            <person name="Benoit J.B."/>
            <person name="Bornberg-Bauer E."/>
            <person name="Tobe S.S."/>
        </authorList>
    </citation>
    <scope>NUCLEOTIDE SEQUENCE</scope>
    <source>
        <strain evidence="2">Stay&amp;Tobe</strain>
    </source>
</reference>
<feature type="non-terminal residue" evidence="2">
    <location>
        <position position="160"/>
    </location>
</feature>
<gene>
    <name evidence="2" type="ORF">L9F63_012382</name>
</gene>
<name>A0AAD8EMV8_DIPPU</name>
<comment type="caution">
    <text evidence="2">The sequence shown here is derived from an EMBL/GenBank/DDBJ whole genome shotgun (WGS) entry which is preliminary data.</text>
</comment>
<organism evidence="2 3">
    <name type="scientific">Diploptera punctata</name>
    <name type="common">Pacific beetle cockroach</name>
    <dbReference type="NCBI Taxonomy" id="6984"/>
    <lineage>
        <taxon>Eukaryota</taxon>
        <taxon>Metazoa</taxon>
        <taxon>Ecdysozoa</taxon>
        <taxon>Arthropoda</taxon>
        <taxon>Hexapoda</taxon>
        <taxon>Insecta</taxon>
        <taxon>Pterygota</taxon>
        <taxon>Neoptera</taxon>
        <taxon>Polyneoptera</taxon>
        <taxon>Dictyoptera</taxon>
        <taxon>Blattodea</taxon>
        <taxon>Blaberoidea</taxon>
        <taxon>Blaberidae</taxon>
        <taxon>Diplopterinae</taxon>
        <taxon>Diploptera</taxon>
    </lineage>
</organism>